<dbReference type="EMBL" id="KV417674">
    <property type="protein sequence ID" value="KZP10742.1"/>
    <property type="molecule type" value="Genomic_DNA"/>
</dbReference>
<dbReference type="STRING" id="436010.A0A165ZMX9"/>
<name>A0A165ZMX9_9AGAM</name>
<proteinExistence type="predicted"/>
<evidence type="ECO:0000313" key="2">
    <source>
        <dbReference type="Proteomes" id="UP000076532"/>
    </source>
</evidence>
<protein>
    <submittedName>
        <fullName evidence="1">Uncharacterized protein</fullName>
    </submittedName>
</protein>
<sequence>MGAETREFVRASSAKAALDSTGQILDLKPVESKLKQWIWAYQSLLDYALINALTLRTTPDRCMTEMLSITLKQTSRKDVPRYFAVEDLSFCLIVEALADPSSGIEALLEKSRQIRAEGGIGMAIAMIFVAEFRLLHLTPTVVRDSLEDYPTDNRWAFVFTEMVAAGKVH</sequence>
<dbReference type="Proteomes" id="UP000076532">
    <property type="component" value="Unassembled WGS sequence"/>
</dbReference>
<reference evidence="1 2" key="1">
    <citation type="journal article" date="2016" name="Mol. Biol. Evol.">
        <title>Comparative Genomics of Early-Diverging Mushroom-Forming Fungi Provides Insights into the Origins of Lignocellulose Decay Capabilities.</title>
        <authorList>
            <person name="Nagy L.G."/>
            <person name="Riley R."/>
            <person name="Tritt A."/>
            <person name="Adam C."/>
            <person name="Daum C."/>
            <person name="Floudas D."/>
            <person name="Sun H."/>
            <person name="Yadav J.S."/>
            <person name="Pangilinan J."/>
            <person name="Larsson K.H."/>
            <person name="Matsuura K."/>
            <person name="Barry K."/>
            <person name="Labutti K."/>
            <person name="Kuo R."/>
            <person name="Ohm R.A."/>
            <person name="Bhattacharya S.S."/>
            <person name="Shirouzu T."/>
            <person name="Yoshinaga Y."/>
            <person name="Martin F.M."/>
            <person name="Grigoriev I.V."/>
            <person name="Hibbett D.S."/>
        </authorList>
    </citation>
    <scope>NUCLEOTIDE SEQUENCE [LARGE SCALE GENOMIC DNA]</scope>
    <source>
        <strain evidence="1 2">CBS 109695</strain>
    </source>
</reference>
<organism evidence="1 2">
    <name type="scientific">Athelia psychrophila</name>
    <dbReference type="NCBI Taxonomy" id="1759441"/>
    <lineage>
        <taxon>Eukaryota</taxon>
        <taxon>Fungi</taxon>
        <taxon>Dikarya</taxon>
        <taxon>Basidiomycota</taxon>
        <taxon>Agaricomycotina</taxon>
        <taxon>Agaricomycetes</taxon>
        <taxon>Agaricomycetidae</taxon>
        <taxon>Atheliales</taxon>
        <taxon>Atheliaceae</taxon>
        <taxon>Athelia</taxon>
    </lineage>
</organism>
<gene>
    <name evidence="1" type="ORF">FIBSPDRAFT_962830</name>
</gene>
<evidence type="ECO:0000313" key="1">
    <source>
        <dbReference type="EMBL" id="KZP10742.1"/>
    </source>
</evidence>
<dbReference type="OrthoDB" id="432970at2759"/>
<dbReference type="AlphaFoldDB" id="A0A165ZMX9"/>
<keyword evidence="2" id="KW-1185">Reference proteome</keyword>
<accession>A0A165ZMX9</accession>